<dbReference type="HOGENOM" id="CLU_005688_2_0_1"/>
<dbReference type="SUPFAM" id="SSF53187">
    <property type="entry name" value="Zn-dependent exopeptidases"/>
    <property type="match status" value="1"/>
</dbReference>
<feature type="transmembrane region" description="Helical" evidence="2">
    <location>
        <begin position="29"/>
        <end position="55"/>
    </location>
</feature>
<dbReference type="OrthoDB" id="5841748at2759"/>
<dbReference type="Pfam" id="PF02225">
    <property type="entry name" value="PA"/>
    <property type="match status" value="1"/>
</dbReference>
<dbReference type="AlphaFoldDB" id="A0A086T820"/>
<dbReference type="GO" id="GO:0004180">
    <property type="term" value="F:carboxypeptidase activity"/>
    <property type="evidence" value="ECO:0007669"/>
    <property type="project" value="TreeGrafter"/>
</dbReference>
<dbReference type="CDD" id="cd08022">
    <property type="entry name" value="M28_PSMA_like"/>
    <property type="match status" value="1"/>
</dbReference>
<keyword evidence="7" id="KW-1185">Reference proteome</keyword>
<dbReference type="InterPro" id="IPR007484">
    <property type="entry name" value="Peptidase_M28"/>
</dbReference>
<dbReference type="SUPFAM" id="SSF47672">
    <property type="entry name" value="Transferrin receptor-like dimerisation domain"/>
    <property type="match status" value="1"/>
</dbReference>
<dbReference type="Pfam" id="PF04253">
    <property type="entry name" value="TFR_dimer"/>
    <property type="match status" value="1"/>
</dbReference>
<dbReference type="SUPFAM" id="SSF52025">
    <property type="entry name" value="PA domain"/>
    <property type="match status" value="1"/>
</dbReference>
<feature type="domain" description="PA" evidence="3">
    <location>
        <begin position="195"/>
        <end position="269"/>
    </location>
</feature>
<dbReference type="InterPro" id="IPR046450">
    <property type="entry name" value="PA_dom_sf"/>
</dbReference>
<dbReference type="STRING" id="857340.A0A086T820"/>
<dbReference type="PANTHER" id="PTHR10404:SF46">
    <property type="entry name" value="VACUOLAR PROTEIN SORTING-ASSOCIATED PROTEIN 70"/>
    <property type="match status" value="1"/>
</dbReference>
<comment type="caution">
    <text evidence="6">The sequence shown here is derived from an EMBL/GenBank/DDBJ whole genome shotgun (WGS) entry which is preliminary data.</text>
</comment>
<proteinExistence type="inferred from homology"/>
<gene>
    <name evidence="6" type="ORF">ACRE_036770</name>
</gene>
<dbReference type="InterPro" id="IPR039373">
    <property type="entry name" value="Peptidase_M28B"/>
</dbReference>
<dbReference type="Gene3D" id="3.40.630.10">
    <property type="entry name" value="Zn peptidases"/>
    <property type="match status" value="1"/>
</dbReference>
<dbReference type="InterPro" id="IPR003137">
    <property type="entry name" value="PA_domain"/>
</dbReference>
<dbReference type="Gene3D" id="1.20.930.40">
    <property type="entry name" value="Transferrin receptor-like, dimerisation domain"/>
    <property type="match status" value="1"/>
</dbReference>
<name>A0A086T820_HAPC1</name>
<dbReference type="EMBL" id="JPKY01000031">
    <property type="protein sequence ID" value="KFH45502.1"/>
    <property type="molecule type" value="Genomic_DNA"/>
</dbReference>
<dbReference type="InterPro" id="IPR007365">
    <property type="entry name" value="TFR-like_dimer_dom"/>
</dbReference>
<dbReference type="Proteomes" id="UP000029964">
    <property type="component" value="Unassembled WGS sequence"/>
</dbReference>
<evidence type="ECO:0000259" key="5">
    <source>
        <dbReference type="Pfam" id="PF04389"/>
    </source>
</evidence>
<evidence type="ECO:0000313" key="6">
    <source>
        <dbReference type="EMBL" id="KFH45502.1"/>
    </source>
</evidence>
<sequence length="794" mass="88481">MPSESTPLIQTVHVAPPRHRYPHNTCRRFFTIASCAILIAGFTTFLINSILIWPYEYNHGRRSRFSGPPPGVRIGLDHEELETILLDTPSSERAEEWLRYYTAGPHLAGKNLSQAEWTRDKWEEWGVKSNIITYDVYINYPRDHSLTLLEKSKKSRDWDILFKASLEEDVIDEDPTTALEDRIPTFHGYSATGNVTAPFVFVNYGTYQDYQDLVDAGIEVEGKIAIAKYGGVFRGLKVKRAQELGMVGVLIYSDPGDDGEITTENGYDYYPVGPARHPKSVQRGSVQYMSTRPGDPTTPGYPSKPGVPRAPANVSIPSIPSIPISYADAVPILKALNGHGPKSSDWNKWWNQNKGLEYKGVEYYIGPTPDHVVLNLNNQQEYLVTPLWDVIGVVNGTIPNEVLIVGNHRDSWIAGGAGDPNSGSAALNEVIRGVGKALEAGWRPLRTIVFASWDGEEYGLIGSTEWVEEFLPWIQAANVAYLNVDVAVSGPHLRTGATPTLSQIIRDAAHKVQSPNQTVEGQTVADLWDGKISPLGSGSDYTAFQDFAGVPCMDLSFEGATEHPVYHYHSNYDSLHWMKLYGDPGFKYHKAMSQIMGLIIANLVDSVVIPFQAAEYADALGSYLDSVEVKLEAKRGEPTTEVEIFELRAQVAGALDDVKGSMDAFKESLRAIRESICRFRIKALEVDELAAWANHELEADIPWWNIIRRIKLARTIMKVNKQYKFLERNFLYDSGLDGRSWFKHVVYAPGLWTGYSGAVYPGLVESIDEKDYVNGLKWAGIIKACIDKAAKSLE</sequence>
<evidence type="ECO:0000256" key="2">
    <source>
        <dbReference type="SAM" id="Phobius"/>
    </source>
</evidence>
<dbReference type="FunFam" id="3.40.630.10:FF:000101">
    <property type="entry name" value="N-acetylated alpha-linked acidic dipeptidase like 1"/>
    <property type="match status" value="1"/>
</dbReference>
<dbReference type="FunFam" id="3.50.30.30:FF:000008">
    <property type="entry name" value="Glutamate carboxypeptidase 2"/>
    <property type="match status" value="1"/>
</dbReference>
<reference evidence="7" key="1">
    <citation type="journal article" date="2014" name="Genome Announc.">
        <title>Genome sequence and annotation of Acremonium chrysogenum, producer of the beta-lactam antibiotic cephalosporin C.</title>
        <authorList>
            <person name="Terfehr D."/>
            <person name="Dahlmann T.A."/>
            <person name="Specht T."/>
            <person name="Zadra I."/>
            <person name="Kuernsteiner H."/>
            <person name="Kueck U."/>
        </authorList>
    </citation>
    <scope>NUCLEOTIDE SEQUENCE [LARGE SCALE GENOMIC DNA]</scope>
    <source>
        <strain evidence="7">ATCC 11550 / CBS 779.69 / DSM 880 / IAM 14645 / JCM 23072 / IMI 49137</strain>
    </source>
</reference>
<keyword evidence="2" id="KW-0472">Membrane</keyword>
<comment type="similarity">
    <text evidence="1">Belongs to the peptidase M28 family. M28B subfamily.</text>
</comment>
<dbReference type="Pfam" id="PF04389">
    <property type="entry name" value="Peptidase_M28"/>
    <property type="match status" value="1"/>
</dbReference>
<feature type="domain" description="Peptidase M28" evidence="5">
    <location>
        <begin position="390"/>
        <end position="575"/>
    </location>
</feature>
<protein>
    <submittedName>
        <fullName evidence="6">Vacuolar protein sorting-associated protein-like protein</fullName>
    </submittedName>
</protein>
<dbReference type="PANTHER" id="PTHR10404">
    <property type="entry name" value="N-ACETYLATED-ALPHA-LINKED ACIDIC DIPEPTIDASE"/>
    <property type="match status" value="1"/>
</dbReference>
<organism evidence="6 7">
    <name type="scientific">Hapsidospora chrysogenum (strain ATCC 11550 / CBS 779.69 / DSM 880 / IAM 14645 / JCM 23072 / IMI 49137)</name>
    <name type="common">Acremonium chrysogenum</name>
    <dbReference type="NCBI Taxonomy" id="857340"/>
    <lineage>
        <taxon>Eukaryota</taxon>
        <taxon>Fungi</taxon>
        <taxon>Dikarya</taxon>
        <taxon>Ascomycota</taxon>
        <taxon>Pezizomycotina</taxon>
        <taxon>Sordariomycetes</taxon>
        <taxon>Hypocreomycetidae</taxon>
        <taxon>Hypocreales</taxon>
        <taxon>Bionectriaceae</taxon>
        <taxon>Hapsidospora</taxon>
    </lineage>
</organism>
<evidence type="ECO:0000256" key="1">
    <source>
        <dbReference type="ARBA" id="ARBA00005634"/>
    </source>
</evidence>
<keyword evidence="2" id="KW-0812">Transmembrane</keyword>
<feature type="domain" description="Transferrin receptor-like dimerisation" evidence="4">
    <location>
        <begin position="668"/>
        <end position="794"/>
    </location>
</feature>
<accession>A0A086T820</accession>
<evidence type="ECO:0000313" key="7">
    <source>
        <dbReference type="Proteomes" id="UP000029964"/>
    </source>
</evidence>
<keyword evidence="2" id="KW-1133">Transmembrane helix</keyword>
<evidence type="ECO:0000259" key="4">
    <source>
        <dbReference type="Pfam" id="PF04253"/>
    </source>
</evidence>
<dbReference type="CDD" id="cd02121">
    <property type="entry name" value="PA_GCPII_like"/>
    <property type="match status" value="1"/>
</dbReference>
<evidence type="ECO:0000259" key="3">
    <source>
        <dbReference type="Pfam" id="PF02225"/>
    </source>
</evidence>
<dbReference type="InterPro" id="IPR036757">
    <property type="entry name" value="TFR-like_dimer_dom_sf"/>
</dbReference>
<dbReference type="Gene3D" id="3.50.30.30">
    <property type="match status" value="1"/>
</dbReference>